<dbReference type="InParanoid" id="A0A0G4H1G9"/>
<feature type="compositionally biased region" description="Basic and acidic residues" evidence="1">
    <location>
        <begin position="1"/>
        <end position="14"/>
    </location>
</feature>
<keyword evidence="3" id="KW-1185">Reference proteome</keyword>
<accession>A0A0G4H1G9</accession>
<evidence type="ECO:0000313" key="3">
    <source>
        <dbReference type="Proteomes" id="UP000041254"/>
    </source>
</evidence>
<feature type="region of interest" description="Disordered" evidence="1">
    <location>
        <begin position="1"/>
        <end position="49"/>
    </location>
</feature>
<feature type="compositionally biased region" description="Acidic residues" evidence="1">
    <location>
        <begin position="29"/>
        <end position="42"/>
    </location>
</feature>
<reference evidence="2 3" key="1">
    <citation type="submission" date="2014-11" db="EMBL/GenBank/DDBJ databases">
        <authorList>
            <person name="Zhu J."/>
            <person name="Qi W."/>
            <person name="Song R."/>
        </authorList>
    </citation>
    <scope>NUCLEOTIDE SEQUENCE [LARGE SCALE GENOMIC DNA]</scope>
</reference>
<protein>
    <submittedName>
        <fullName evidence="2">Uncharacterized protein</fullName>
    </submittedName>
</protein>
<gene>
    <name evidence="2" type="ORF">Vbra_22431</name>
</gene>
<dbReference type="Proteomes" id="UP000041254">
    <property type="component" value="Unassembled WGS sequence"/>
</dbReference>
<name>A0A0G4H1G9_VITBC</name>
<sequence length="77" mass="8682">MRIEIRGSDDENSSRRTPFVWGSKKDATNEGDESADESEDDEVSKCPPCHPARGQVACGLWRGGRRWVPLRHWLGSL</sequence>
<dbReference type="EMBL" id="CDMY01000936">
    <property type="protein sequence ID" value="CEM37311.1"/>
    <property type="molecule type" value="Genomic_DNA"/>
</dbReference>
<evidence type="ECO:0000313" key="2">
    <source>
        <dbReference type="EMBL" id="CEM37311.1"/>
    </source>
</evidence>
<dbReference type="VEuPathDB" id="CryptoDB:Vbra_22431"/>
<evidence type="ECO:0000256" key="1">
    <source>
        <dbReference type="SAM" id="MobiDB-lite"/>
    </source>
</evidence>
<dbReference type="AlphaFoldDB" id="A0A0G4H1G9"/>
<proteinExistence type="predicted"/>
<organism evidence="2 3">
    <name type="scientific">Vitrella brassicaformis (strain CCMP3155)</name>
    <dbReference type="NCBI Taxonomy" id="1169540"/>
    <lineage>
        <taxon>Eukaryota</taxon>
        <taxon>Sar</taxon>
        <taxon>Alveolata</taxon>
        <taxon>Colpodellida</taxon>
        <taxon>Vitrellaceae</taxon>
        <taxon>Vitrella</taxon>
    </lineage>
</organism>